<organism evidence="2 3">
    <name type="scientific">Dryococelus australis</name>
    <dbReference type="NCBI Taxonomy" id="614101"/>
    <lineage>
        <taxon>Eukaryota</taxon>
        <taxon>Metazoa</taxon>
        <taxon>Ecdysozoa</taxon>
        <taxon>Arthropoda</taxon>
        <taxon>Hexapoda</taxon>
        <taxon>Insecta</taxon>
        <taxon>Pterygota</taxon>
        <taxon>Neoptera</taxon>
        <taxon>Polyneoptera</taxon>
        <taxon>Phasmatodea</taxon>
        <taxon>Verophasmatodea</taxon>
        <taxon>Anareolatae</taxon>
        <taxon>Phasmatidae</taxon>
        <taxon>Eurycanthinae</taxon>
        <taxon>Dryococelus</taxon>
    </lineage>
</organism>
<evidence type="ECO:0000313" key="2">
    <source>
        <dbReference type="EMBL" id="KAJ8895832.1"/>
    </source>
</evidence>
<comment type="caution">
    <text evidence="2">The sequence shown here is derived from an EMBL/GenBank/DDBJ whole genome shotgun (WGS) entry which is preliminary data.</text>
</comment>
<sequence length="694" mass="78199">MLGAGRRRARCSWCEWTRGRGIRRVKATVREGAWRTLEQCGLVGLNGYSGKKISRAVVFGKHPHLSLNKCHLVKRAGESEIERKRDREGERRERNRKDQKYIGSGYRKFKARFTIARQSDNKTAPTPAKIFHQTVKSKPQELDERGSKVVVAAPILSKQGIYNNPTVRQNSPDTDGNFSSAIRSKVTPTKTQPRQSDQNIIHFYFLRASDRSSSLGTYKTSAPMFEPTVARAIQNIAFPKPRLYDLTDAIRLHMLLAPTQFCRRHTTRVPDRKKGGGGRERRKDDFISRRRWNRCGPRWAITAPPPPPLHHISHLSRVAVEKYSGREAIQICNWTELRGRWEDNFRGLDVWRGMGGGGGGDGVQPTSSSAGRRRPGVERAARDTISPRSATFLPPPPTDLLFPSPCARRLATVVLAMLKGIYAYRNDDLDIQVDSQSHRQTSGESPCISTLASHQREPGSLPGRVTGFSQVGIALDDAVGRRVFSGISRFPAPFLLVPLHIHFNHPHRLSRSRSECRAVYSLVSAPRQLNIRCRCQPAPISGEKIEVSDLLVRRIRQKNDSKREVACASEVAGRKRSLDGEDRPEKGEKCESNSLKKDLWKGGGRKTTAGMHPTPSLDLKWQHLLPILNQQLAHKWRTLYVKHQWLAISGKKMGQLSASILLWHIYSEPSISAIDFLSTFHRWPVRCIVAGSQT</sequence>
<accession>A0ABQ9IGM8</accession>
<proteinExistence type="predicted"/>
<feature type="compositionally biased region" description="Basic and acidic residues" evidence="1">
    <location>
        <begin position="268"/>
        <end position="286"/>
    </location>
</feature>
<dbReference type="Proteomes" id="UP001159363">
    <property type="component" value="Chromosome 1"/>
</dbReference>
<reference evidence="2 3" key="1">
    <citation type="submission" date="2023-02" db="EMBL/GenBank/DDBJ databases">
        <title>LHISI_Scaffold_Assembly.</title>
        <authorList>
            <person name="Stuart O.P."/>
            <person name="Cleave R."/>
            <person name="Magrath M.J.L."/>
            <person name="Mikheyev A.S."/>
        </authorList>
    </citation>
    <scope>NUCLEOTIDE SEQUENCE [LARGE SCALE GENOMIC DNA]</scope>
    <source>
        <strain evidence="2">Daus_M_001</strain>
        <tissue evidence="2">Leg muscle</tissue>
    </source>
</reference>
<dbReference type="EMBL" id="JARBHB010000001">
    <property type="protein sequence ID" value="KAJ8895832.1"/>
    <property type="molecule type" value="Genomic_DNA"/>
</dbReference>
<evidence type="ECO:0000256" key="1">
    <source>
        <dbReference type="SAM" id="MobiDB-lite"/>
    </source>
</evidence>
<feature type="region of interest" description="Disordered" evidence="1">
    <location>
        <begin position="356"/>
        <end position="382"/>
    </location>
</feature>
<protein>
    <submittedName>
        <fullName evidence="2">Uncharacterized protein</fullName>
    </submittedName>
</protein>
<keyword evidence="3" id="KW-1185">Reference proteome</keyword>
<feature type="region of interest" description="Disordered" evidence="1">
    <location>
        <begin position="162"/>
        <end position="194"/>
    </location>
</feature>
<gene>
    <name evidence="2" type="ORF">PR048_001171</name>
</gene>
<name>A0ABQ9IGM8_9NEOP</name>
<evidence type="ECO:0000313" key="3">
    <source>
        <dbReference type="Proteomes" id="UP001159363"/>
    </source>
</evidence>
<feature type="region of interest" description="Disordered" evidence="1">
    <location>
        <begin position="267"/>
        <end position="286"/>
    </location>
</feature>